<feature type="region of interest" description="Disordered" evidence="13">
    <location>
        <begin position="56"/>
        <end position="105"/>
    </location>
</feature>
<dbReference type="CDD" id="cd00202">
    <property type="entry name" value="ZnF_GATA"/>
    <property type="match status" value="1"/>
</dbReference>
<dbReference type="AlphaFoldDB" id="A0A565ANF1"/>
<comment type="similarity">
    <text evidence="2">Belongs to the type IV zinc-finger family. Class A subfamily.</text>
</comment>
<name>A0A565ANF1_9BRAS</name>
<evidence type="ECO:0000256" key="5">
    <source>
        <dbReference type="ARBA" id="ARBA00022833"/>
    </source>
</evidence>
<protein>
    <recommendedName>
        <fullName evidence="14">GATA-type domain-containing protein</fullName>
    </recommendedName>
</protein>
<evidence type="ECO:0000256" key="2">
    <source>
        <dbReference type="ARBA" id="ARBA00005694"/>
    </source>
</evidence>
<dbReference type="PANTHER" id="PTHR45658:SF18">
    <property type="entry name" value="PROTEIN GAT2"/>
    <property type="match status" value="1"/>
</dbReference>
<dbReference type="OrthoDB" id="2162994at2759"/>
<dbReference type="Proteomes" id="UP000489600">
    <property type="component" value="Unassembled WGS sequence"/>
</dbReference>
<evidence type="ECO:0000256" key="12">
    <source>
        <dbReference type="PROSITE-ProRule" id="PRU00094"/>
    </source>
</evidence>
<feature type="compositionally biased region" description="Basic residues" evidence="13">
    <location>
        <begin position="94"/>
        <end position="105"/>
    </location>
</feature>
<keyword evidence="8" id="KW-0010">Activator</keyword>
<dbReference type="PROSITE" id="PS00344">
    <property type="entry name" value="GATA_ZN_FINGER_1"/>
    <property type="match status" value="1"/>
</dbReference>
<evidence type="ECO:0000256" key="13">
    <source>
        <dbReference type="SAM" id="MobiDB-lite"/>
    </source>
</evidence>
<keyword evidence="7" id="KW-0238">DNA-binding</keyword>
<dbReference type="GO" id="GO:0005634">
    <property type="term" value="C:nucleus"/>
    <property type="evidence" value="ECO:0007669"/>
    <property type="project" value="UniProtKB-SubCell"/>
</dbReference>
<dbReference type="EMBL" id="CABITT030000001">
    <property type="protein sequence ID" value="VVA90403.1"/>
    <property type="molecule type" value="Genomic_DNA"/>
</dbReference>
<dbReference type="Gene3D" id="3.30.50.10">
    <property type="entry name" value="Erythroid Transcription Factor GATA-1, subunit A"/>
    <property type="match status" value="1"/>
</dbReference>
<comment type="caution">
    <text evidence="15">The sequence shown here is derived from an EMBL/GenBank/DDBJ whole genome shotgun (WGS) entry which is preliminary data.</text>
</comment>
<proteinExistence type="inferred from homology"/>
<evidence type="ECO:0000313" key="16">
    <source>
        <dbReference type="Proteomes" id="UP000489600"/>
    </source>
</evidence>
<evidence type="ECO:0000259" key="14">
    <source>
        <dbReference type="PROSITE" id="PS50114"/>
    </source>
</evidence>
<evidence type="ECO:0000256" key="10">
    <source>
        <dbReference type="ARBA" id="ARBA00023242"/>
    </source>
</evidence>
<dbReference type="PANTHER" id="PTHR45658">
    <property type="entry name" value="GATA TRANSCRIPTION FACTOR"/>
    <property type="match status" value="1"/>
</dbReference>
<evidence type="ECO:0000256" key="6">
    <source>
        <dbReference type="ARBA" id="ARBA00023015"/>
    </source>
</evidence>
<dbReference type="SMART" id="SM00401">
    <property type="entry name" value="ZnF_GATA"/>
    <property type="match status" value="1"/>
</dbReference>
<dbReference type="InterPro" id="IPR013088">
    <property type="entry name" value="Znf_NHR/GATA"/>
</dbReference>
<keyword evidence="5" id="KW-0862">Zinc</keyword>
<keyword evidence="9" id="KW-0804">Transcription</keyword>
<reference evidence="15" key="1">
    <citation type="submission" date="2019-07" db="EMBL/GenBank/DDBJ databases">
        <authorList>
            <person name="Dittberner H."/>
        </authorList>
    </citation>
    <scope>NUCLEOTIDE SEQUENCE [LARGE SCALE GENOMIC DNA]</scope>
</reference>
<dbReference type="GO" id="GO:0008270">
    <property type="term" value="F:zinc ion binding"/>
    <property type="evidence" value="ECO:0007669"/>
    <property type="project" value="UniProtKB-KW"/>
</dbReference>
<dbReference type="InterPro" id="IPR000679">
    <property type="entry name" value="Znf_GATA"/>
</dbReference>
<comment type="function">
    <text evidence="11">Transcriptional activator that specifically binds 5'-GATA-3' or 5'-GAT-3' motifs within gene promoters. May be involved in the regulation of some light-responsive genes.</text>
</comment>
<keyword evidence="4 12" id="KW-0863">Zinc-finger</keyword>
<sequence>MTHHEDVVVQEEEEDLGTAMEKLEIPFKELELLPIDSVYDFADGVREIIEDSNLRLKDSDPSKNNNSIDDSKNSKPFQKSSNWPTAIRSGFRAPPRRSRNKRGRRKRQCFKSAACLFDSKNKSCSHCGTRSTPLWREGPRGMGTLCNACGMRYRSGRLLPEYRPASSPGFKPNVHSNFHRKVMKIRSEKNSPPDI</sequence>
<keyword evidence="16" id="KW-1185">Reference proteome</keyword>
<keyword evidence="3" id="KW-0479">Metal-binding</keyword>
<dbReference type="GO" id="GO:0030154">
    <property type="term" value="P:cell differentiation"/>
    <property type="evidence" value="ECO:0007669"/>
    <property type="project" value="TreeGrafter"/>
</dbReference>
<evidence type="ECO:0000256" key="8">
    <source>
        <dbReference type="ARBA" id="ARBA00023159"/>
    </source>
</evidence>
<evidence type="ECO:0000256" key="7">
    <source>
        <dbReference type="ARBA" id="ARBA00023125"/>
    </source>
</evidence>
<evidence type="ECO:0000256" key="3">
    <source>
        <dbReference type="ARBA" id="ARBA00022723"/>
    </source>
</evidence>
<accession>A0A565ANF1</accession>
<keyword evidence="6" id="KW-0805">Transcription regulation</keyword>
<organism evidence="15 16">
    <name type="scientific">Arabis nemorensis</name>
    <dbReference type="NCBI Taxonomy" id="586526"/>
    <lineage>
        <taxon>Eukaryota</taxon>
        <taxon>Viridiplantae</taxon>
        <taxon>Streptophyta</taxon>
        <taxon>Embryophyta</taxon>
        <taxon>Tracheophyta</taxon>
        <taxon>Spermatophyta</taxon>
        <taxon>Magnoliopsida</taxon>
        <taxon>eudicotyledons</taxon>
        <taxon>Gunneridae</taxon>
        <taxon>Pentapetalae</taxon>
        <taxon>rosids</taxon>
        <taxon>malvids</taxon>
        <taxon>Brassicales</taxon>
        <taxon>Brassicaceae</taxon>
        <taxon>Arabideae</taxon>
        <taxon>Arabis</taxon>
    </lineage>
</organism>
<dbReference type="InterPro" id="IPR051140">
    <property type="entry name" value="GATA_TF"/>
</dbReference>
<dbReference type="GO" id="GO:0043565">
    <property type="term" value="F:sequence-specific DNA binding"/>
    <property type="evidence" value="ECO:0007669"/>
    <property type="project" value="InterPro"/>
</dbReference>
<dbReference type="GO" id="GO:0006355">
    <property type="term" value="P:regulation of DNA-templated transcription"/>
    <property type="evidence" value="ECO:0007669"/>
    <property type="project" value="InterPro"/>
</dbReference>
<comment type="subcellular location">
    <subcellularLocation>
        <location evidence="1">Nucleus</location>
    </subcellularLocation>
</comment>
<dbReference type="Pfam" id="PF00320">
    <property type="entry name" value="GATA"/>
    <property type="match status" value="1"/>
</dbReference>
<feature type="domain" description="GATA-type" evidence="14">
    <location>
        <begin position="118"/>
        <end position="154"/>
    </location>
</feature>
<evidence type="ECO:0000256" key="1">
    <source>
        <dbReference type="ARBA" id="ARBA00004123"/>
    </source>
</evidence>
<dbReference type="PROSITE" id="PS50114">
    <property type="entry name" value="GATA_ZN_FINGER_2"/>
    <property type="match status" value="1"/>
</dbReference>
<keyword evidence="10" id="KW-0539">Nucleus</keyword>
<gene>
    <name evidence="15" type="ORF">ANE_LOCUS848</name>
</gene>
<evidence type="ECO:0000256" key="11">
    <source>
        <dbReference type="ARBA" id="ARBA00055020"/>
    </source>
</evidence>
<evidence type="ECO:0000256" key="9">
    <source>
        <dbReference type="ARBA" id="ARBA00023163"/>
    </source>
</evidence>
<evidence type="ECO:0000256" key="4">
    <source>
        <dbReference type="ARBA" id="ARBA00022771"/>
    </source>
</evidence>
<evidence type="ECO:0000313" key="15">
    <source>
        <dbReference type="EMBL" id="VVA90403.1"/>
    </source>
</evidence>
<dbReference type="FunFam" id="3.30.50.10:FF:000025">
    <property type="entry name" value="GATA transcription factor"/>
    <property type="match status" value="1"/>
</dbReference>
<dbReference type="SUPFAM" id="SSF57716">
    <property type="entry name" value="Glucocorticoid receptor-like (DNA-binding domain)"/>
    <property type="match status" value="1"/>
</dbReference>